<comment type="function">
    <text evidence="8">3'-5' exoribonuclease that releases 5'-nucleoside monophosphates and is involved in maturation of structured RNAs.</text>
</comment>
<evidence type="ECO:0000256" key="4">
    <source>
        <dbReference type="ARBA" id="ARBA00022722"/>
    </source>
</evidence>
<feature type="coiled-coil region" evidence="9">
    <location>
        <begin position="556"/>
        <end position="583"/>
    </location>
</feature>
<dbReference type="InterPro" id="IPR011805">
    <property type="entry name" value="RNase_R"/>
</dbReference>
<feature type="domain" description="S1 motif" evidence="10">
    <location>
        <begin position="591"/>
        <end position="671"/>
    </location>
</feature>
<dbReference type="Pfam" id="PF00773">
    <property type="entry name" value="RNB"/>
    <property type="match status" value="1"/>
</dbReference>
<gene>
    <name evidence="8" type="primary">rnr</name>
    <name evidence="11" type="ORF">ABID24_000509</name>
</gene>
<accession>A0ABV2LYJ9</accession>
<comment type="subcellular location">
    <subcellularLocation>
        <location evidence="2 8">Cytoplasm</location>
    </subcellularLocation>
</comment>
<keyword evidence="12" id="KW-1185">Reference proteome</keyword>
<dbReference type="InterPro" id="IPR040476">
    <property type="entry name" value="CSD2"/>
</dbReference>
<dbReference type="PROSITE" id="PS50126">
    <property type="entry name" value="S1"/>
    <property type="match status" value="1"/>
</dbReference>
<dbReference type="SUPFAM" id="SSF50249">
    <property type="entry name" value="Nucleic acid-binding proteins"/>
    <property type="match status" value="4"/>
</dbReference>
<keyword evidence="3 8" id="KW-0963">Cytoplasm</keyword>
<dbReference type="RefSeq" id="WP_257463798.1">
    <property type="nucleotide sequence ID" value="NZ_BAABXP010000003.1"/>
</dbReference>
<dbReference type="Pfam" id="PF08206">
    <property type="entry name" value="OB_RNB"/>
    <property type="match status" value="1"/>
</dbReference>
<dbReference type="InterPro" id="IPR012340">
    <property type="entry name" value="NA-bd_OB-fold"/>
</dbReference>
<dbReference type="Pfam" id="PF17876">
    <property type="entry name" value="CSD2"/>
    <property type="match status" value="1"/>
</dbReference>
<dbReference type="EC" id="3.1.13.1" evidence="8"/>
<dbReference type="Pfam" id="PF00575">
    <property type="entry name" value="S1"/>
    <property type="match status" value="1"/>
</dbReference>
<comment type="caution">
    <text evidence="11">The sequence shown here is derived from an EMBL/GenBank/DDBJ whole genome shotgun (WGS) entry which is preliminary data.</text>
</comment>
<evidence type="ECO:0000313" key="12">
    <source>
        <dbReference type="Proteomes" id="UP001549106"/>
    </source>
</evidence>
<evidence type="ECO:0000256" key="9">
    <source>
        <dbReference type="SAM" id="Coils"/>
    </source>
</evidence>
<dbReference type="SMART" id="SM00316">
    <property type="entry name" value="S1"/>
    <property type="match status" value="2"/>
</dbReference>
<dbReference type="PANTHER" id="PTHR23355:SF9">
    <property type="entry name" value="DIS3-LIKE EXONUCLEASE 2"/>
    <property type="match status" value="1"/>
</dbReference>
<reference evidence="11 12" key="1">
    <citation type="submission" date="2024-06" db="EMBL/GenBank/DDBJ databases">
        <title>Genomic Encyclopedia of Type Strains, Phase IV (KMG-IV): sequencing the most valuable type-strain genomes for metagenomic binning, comparative biology and taxonomic classification.</title>
        <authorList>
            <person name="Goeker M."/>
        </authorList>
    </citation>
    <scope>NUCLEOTIDE SEQUENCE [LARGE SCALE GENOMIC DNA]</scope>
    <source>
        <strain evidence="11 12">DSM 29492</strain>
    </source>
</reference>
<keyword evidence="4 8" id="KW-0540">Nuclease</keyword>
<protein>
    <recommendedName>
        <fullName evidence="8">Ribonuclease R</fullName>
        <shortName evidence="8">RNase R</shortName>
        <ecNumber evidence="8">3.1.13.1</ecNumber>
    </recommendedName>
</protein>
<dbReference type="SMART" id="SM00357">
    <property type="entry name" value="CSP"/>
    <property type="match status" value="2"/>
</dbReference>
<organism evidence="11 12">
    <name type="scientific">Blautia caecimuris</name>
    <dbReference type="NCBI Taxonomy" id="1796615"/>
    <lineage>
        <taxon>Bacteria</taxon>
        <taxon>Bacillati</taxon>
        <taxon>Bacillota</taxon>
        <taxon>Clostridia</taxon>
        <taxon>Lachnospirales</taxon>
        <taxon>Lachnospiraceae</taxon>
        <taxon>Blautia</taxon>
    </lineage>
</organism>
<keyword evidence="6 8" id="KW-0269">Exonuclease</keyword>
<dbReference type="CDD" id="cd04471">
    <property type="entry name" value="S1_RNase_R"/>
    <property type="match status" value="1"/>
</dbReference>
<evidence type="ECO:0000256" key="6">
    <source>
        <dbReference type="ARBA" id="ARBA00022839"/>
    </source>
</evidence>
<evidence type="ECO:0000256" key="2">
    <source>
        <dbReference type="ARBA" id="ARBA00004496"/>
    </source>
</evidence>
<evidence type="ECO:0000313" key="11">
    <source>
        <dbReference type="EMBL" id="MET3749286.1"/>
    </source>
</evidence>
<keyword evidence="5 8" id="KW-0378">Hydrolase</keyword>
<dbReference type="GO" id="GO:0016787">
    <property type="term" value="F:hydrolase activity"/>
    <property type="evidence" value="ECO:0007669"/>
    <property type="project" value="UniProtKB-KW"/>
</dbReference>
<dbReference type="EMBL" id="JBEPMJ010000002">
    <property type="protein sequence ID" value="MET3749286.1"/>
    <property type="molecule type" value="Genomic_DNA"/>
</dbReference>
<dbReference type="Proteomes" id="UP001549106">
    <property type="component" value="Unassembled WGS sequence"/>
</dbReference>
<dbReference type="NCBIfam" id="TIGR02063">
    <property type="entry name" value="RNase_R"/>
    <property type="match status" value="1"/>
</dbReference>
<dbReference type="Gene3D" id="2.40.50.140">
    <property type="entry name" value="Nucleic acid-binding proteins"/>
    <property type="match status" value="3"/>
</dbReference>
<dbReference type="InterPro" id="IPR004476">
    <property type="entry name" value="RNase_II/RNase_R"/>
</dbReference>
<evidence type="ECO:0000256" key="8">
    <source>
        <dbReference type="HAMAP-Rule" id="MF_01895"/>
    </source>
</evidence>
<dbReference type="InterPro" id="IPR050180">
    <property type="entry name" value="RNR_Ribonuclease"/>
</dbReference>
<dbReference type="HAMAP" id="MF_01895">
    <property type="entry name" value="RNase_R"/>
    <property type="match status" value="1"/>
</dbReference>
<dbReference type="InterPro" id="IPR001900">
    <property type="entry name" value="RNase_II/R"/>
</dbReference>
<evidence type="ECO:0000256" key="5">
    <source>
        <dbReference type="ARBA" id="ARBA00022801"/>
    </source>
</evidence>
<keyword evidence="9" id="KW-0175">Coiled coil</keyword>
<dbReference type="PANTHER" id="PTHR23355">
    <property type="entry name" value="RIBONUCLEASE"/>
    <property type="match status" value="1"/>
</dbReference>
<sequence length="676" mass="76844">MSRKKIWEKKKRFPKENRASFKKKNIKSLKKQGLLAEGVFIGNARGFGFVETGEDEEDIFIPADAVNTALHQDRVQVLLKKEQKPGKRREGTVIKILERGTTEVVGTFQREGDYGFVLCDNQKISRDVYISPKNSHGIRDGEKVVAQILDYGSEKRKPEGKITESLGNIHAPGADILAVVKSYGIPSEFPVRVMNQAMRVPDHVLEADWDGRDDLTGLMTVTIDGEDAKDLDDAVSLTKEGNLYHLGVHIADVSNYVQGGSAIDREALKRGTSVYLADRVIPMLPERLSNGICSLNQGVERLALSCLMDIDENGTVVSHKITESVIRVDRRMSYEQVRCILEDGETETSREYQEFVPMFFLMKELSGILRGCRHNRGSIDFDFPESKIILNGAGRAIDVKPYETSVATEIIEDFMLLANETVAREYCKGEYPFVYRTHENPDPDKVEELLMLLHNQGIDVRKSGQEITPKEIQEILESIQDLPNETMISRLTLRTMKQAKYTTECSGHFGLAARYYCHFTSPIRRYPDLQIHRIIRDNLRGRLTREGKTEHYREILEEVARQSSVCERRAQEAERESDKMKKAEYMSYHLGEEFDGIISGVTGYGLYVELGNTVEGLVHITALKDDYYTFDQETHELRGELTKKVYHLGQKIRVRVADADAVKRSVDFTIAEEQEE</sequence>
<comment type="similarity">
    <text evidence="8">Belongs to the RNR ribonuclease family. RNase R subfamily.</text>
</comment>
<evidence type="ECO:0000259" key="10">
    <source>
        <dbReference type="PROSITE" id="PS50126"/>
    </source>
</evidence>
<keyword evidence="7 8" id="KW-0694">RNA-binding</keyword>
<evidence type="ECO:0000256" key="3">
    <source>
        <dbReference type="ARBA" id="ARBA00022490"/>
    </source>
</evidence>
<evidence type="ECO:0000256" key="7">
    <source>
        <dbReference type="ARBA" id="ARBA00022884"/>
    </source>
</evidence>
<dbReference type="InterPro" id="IPR003029">
    <property type="entry name" value="S1_domain"/>
</dbReference>
<name>A0ABV2LYJ9_9FIRM</name>
<dbReference type="NCBIfam" id="TIGR00358">
    <property type="entry name" value="3_prime_RNase"/>
    <property type="match status" value="1"/>
</dbReference>
<dbReference type="SMART" id="SM00955">
    <property type="entry name" value="RNB"/>
    <property type="match status" value="1"/>
</dbReference>
<dbReference type="InterPro" id="IPR013223">
    <property type="entry name" value="RNase_B_OB_dom"/>
</dbReference>
<comment type="catalytic activity">
    <reaction evidence="1 8">
        <text>Exonucleolytic cleavage in the 3'- to 5'-direction to yield nucleoside 5'-phosphates.</text>
        <dbReference type="EC" id="3.1.13.1"/>
    </reaction>
</comment>
<evidence type="ECO:0000256" key="1">
    <source>
        <dbReference type="ARBA" id="ARBA00001849"/>
    </source>
</evidence>
<dbReference type="InterPro" id="IPR011129">
    <property type="entry name" value="CSD"/>
</dbReference>
<proteinExistence type="inferred from homology"/>